<dbReference type="Gene3D" id="1.10.220.150">
    <property type="entry name" value="Arf GTPase activating protein"/>
    <property type="match status" value="1"/>
</dbReference>
<dbReference type="PANTHER" id="PTHR46085:SF16">
    <property type="entry name" value="ARFGAP_RECO-LIKE ZINC FINGER DOMAIN-CONTAINING PROTEIN"/>
    <property type="match status" value="1"/>
</dbReference>
<organism evidence="4 5">
    <name type="scientific">Camellia sinensis var. sinensis</name>
    <name type="common">China tea</name>
    <dbReference type="NCBI Taxonomy" id="542762"/>
    <lineage>
        <taxon>Eukaryota</taxon>
        <taxon>Viridiplantae</taxon>
        <taxon>Streptophyta</taxon>
        <taxon>Embryophyta</taxon>
        <taxon>Tracheophyta</taxon>
        <taxon>Spermatophyta</taxon>
        <taxon>Magnoliopsida</taxon>
        <taxon>eudicotyledons</taxon>
        <taxon>Gunneridae</taxon>
        <taxon>Pentapetalae</taxon>
        <taxon>asterids</taxon>
        <taxon>Ericales</taxon>
        <taxon>Theaceae</taxon>
        <taxon>Camellia</taxon>
    </lineage>
</organism>
<dbReference type="GO" id="GO:0005096">
    <property type="term" value="F:GTPase activator activity"/>
    <property type="evidence" value="ECO:0007669"/>
    <property type="project" value="InterPro"/>
</dbReference>
<dbReference type="EMBL" id="SDRB02008080">
    <property type="protein sequence ID" value="THG10056.1"/>
    <property type="molecule type" value="Genomic_DNA"/>
</dbReference>
<proteinExistence type="predicted"/>
<sequence length="709" mass="76943">MGRGSRIKFILLDLQSANYRNMDFFLFLFAAQDVATSRFELSFDVVMKFDPAADHFTVKIRYRGELADVFFKQGPQYVCTTFWTFVCTSCSGVHREFTHRVKSVSMAKFKAEEVSALQAGGNERAREIYFKEWDPQRHSFPNSSQSILRDFIRSVYVDRKFTGERSVGRLAMVKGGDREDSFERRSIERSSPGGRIEDRTLKYYIDERGSPHYKLNNVGSFSRRNRPVNFEIVDDRFRDDRFGSRRRSESHRPSNEESRAESGSPVSQKGRQKISPPIVHPVRDTSGENGPSLQKTASLTVPGSVDGKSLKFKRVTSGSLIEFVSDSMPPHAAATQIQQTSLSTNGGNRDSVQSSTKAKVSDDTNVNSLEFLLFGLSVPAAAPVDKMSAATGNADAQSAVPVELSNNVGAIVTVSTTNVPAVLSTGDAHAASPAGIAPIVPNSRSDSMVKVTDGQQLSIVQSNQPYSSPSGDCNSATQHTTSVGPLYNQSCTSSLAPNAQSPSSDSAKDSSQASSKVAQNNNSGVGLQALQVEAKPIERKELPVFLFTSSFSPFTAPVPSWQTSAPHGMGYSMQYHPNAVPMPAFPNSAKSRNPFDLDDESTQAQVSMFPPMLPWHDTHSSQLMQPQASPYASTVSPQLPSYGMSMSPSAFVGQQLPNSMPFSGPQGISCVSGGEAAFASWNPIQQPSSRFLAPTTSNPFSSTGGNPFG</sequence>
<comment type="caution">
    <text evidence="4">The sequence shown here is derived from an EMBL/GenBank/DDBJ whole genome shotgun (WGS) entry which is preliminary data.</text>
</comment>
<protein>
    <recommendedName>
        <fullName evidence="3">Arf-GAP domain-containing protein</fullName>
    </recommendedName>
</protein>
<dbReference type="InterPro" id="IPR001164">
    <property type="entry name" value="ArfGAP_dom"/>
</dbReference>
<keyword evidence="1" id="KW-0862">Zinc</keyword>
<gene>
    <name evidence="4" type="ORF">TEA_028127</name>
</gene>
<feature type="compositionally biased region" description="Basic and acidic residues" evidence="2">
    <location>
        <begin position="243"/>
        <end position="260"/>
    </location>
</feature>
<reference evidence="4 5" key="1">
    <citation type="journal article" date="2018" name="Proc. Natl. Acad. Sci. U.S.A.">
        <title>Draft genome sequence of Camellia sinensis var. sinensis provides insights into the evolution of the tea genome and tea quality.</title>
        <authorList>
            <person name="Wei C."/>
            <person name="Yang H."/>
            <person name="Wang S."/>
            <person name="Zhao J."/>
            <person name="Liu C."/>
            <person name="Gao L."/>
            <person name="Xia E."/>
            <person name="Lu Y."/>
            <person name="Tai Y."/>
            <person name="She G."/>
            <person name="Sun J."/>
            <person name="Cao H."/>
            <person name="Tong W."/>
            <person name="Gao Q."/>
            <person name="Li Y."/>
            <person name="Deng W."/>
            <person name="Jiang X."/>
            <person name="Wang W."/>
            <person name="Chen Q."/>
            <person name="Zhang S."/>
            <person name="Li H."/>
            <person name="Wu J."/>
            <person name="Wang P."/>
            <person name="Li P."/>
            <person name="Shi C."/>
            <person name="Zheng F."/>
            <person name="Jian J."/>
            <person name="Huang B."/>
            <person name="Shan D."/>
            <person name="Shi M."/>
            <person name="Fang C."/>
            <person name="Yue Y."/>
            <person name="Li F."/>
            <person name="Li D."/>
            <person name="Wei S."/>
            <person name="Han B."/>
            <person name="Jiang C."/>
            <person name="Yin Y."/>
            <person name="Xia T."/>
            <person name="Zhang Z."/>
            <person name="Bennetzen J.L."/>
            <person name="Zhao S."/>
            <person name="Wan X."/>
        </authorList>
    </citation>
    <scope>NUCLEOTIDE SEQUENCE [LARGE SCALE GENOMIC DNA]</scope>
    <source>
        <strain evidence="5">cv. Shuchazao</strain>
        <tissue evidence="4">Leaf</tissue>
    </source>
</reference>
<feature type="region of interest" description="Disordered" evidence="2">
    <location>
        <begin position="689"/>
        <end position="709"/>
    </location>
</feature>
<feature type="region of interest" description="Disordered" evidence="2">
    <location>
        <begin position="331"/>
        <end position="359"/>
    </location>
</feature>
<feature type="compositionally biased region" description="Low complexity" evidence="2">
    <location>
        <begin position="500"/>
        <end position="516"/>
    </location>
</feature>
<name>A0A4S4E483_CAMSN</name>
<dbReference type="InterPro" id="IPR038508">
    <property type="entry name" value="ArfGAP_dom_sf"/>
</dbReference>
<feature type="region of interest" description="Disordered" evidence="2">
    <location>
        <begin position="462"/>
        <end position="520"/>
    </location>
</feature>
<keyword evidence="1" id="KW-0479">Metal-binding</keyword>
<dbReference type="Proteomes" id="UP000306102">
    <property type="component" value="Unassembled WGS sequence"/>
</dbReference>
<dbReference type="Pfam" id="PF01412">
    <property type="entry name" value="ArfGap"/>
    <property type="match status" value="1"/>
</dbReference>
<dbReference type="InterPro" id="IPR044820">
    <property type="entry name" value="AGD14-like"/>
</dbReference>
<keyword evidence="1" id="KW-0863">Zinc-finger</keyword>
<evidence type="ECO:0000313" key="4">
    <source>
        <dbReference type="EMBL" id="THG10056.1"/>
    </source>
</evidence>
<dbReference type="SUPFAM" id="SSF57863">
    <property type="entry name" value="ArfGap/RecO-like zinc finger"/>
    <property type="match status" value="1"/>
</dbReference>
<dbReference type="PANTHER" id="PTHR46085">
    <property type="entry name" value="ARFGAP/RECO-RELATED"/>
    <property type="match status" value="1"/>
</dbReference>
<evidence type="ECO:0000256" key="2">
    <source>
        <dbReference type="SAM" id="MobiDB-lite"/>
    </source>
</evidence>
<feature type="region of interest" description="Disordered" evidence="2">
    <location>
        <begin position="243"/>
        <end position="305"/>
    </location>
</feature>
<dbReference type="GO" id="GO:0008270">
    <property type="term" value="F:zinc ion binding"/>
    <property type="evidence" value="ECO:0007669"/>
    <property type="project" value="UniProtKB-KW"/>
</dbReference>
<feature type="domain" description="Arf-GAP" evidence="3">
    <location>
        <begin position="75"/>
        <end position="169"/>
    </location>
</feature>
<feature type="compositionally biased region" description="Polar residues" evidence="2">
    <location>
        <begin position="462"/>
        <end position="499"/>
    </location>
</feature>
<dbReference type="CDD" id="cd08838">
    <property type="entry name" value="ArfGap_AGFG"/>
    <property type="match status" value="1"/>
</dbReference>
<dbReference type="AlphaFoldDB" id="A0A4S4E483"/>
<dbReference type="STRING" id="542762.A0A4S4E483"/>
<dbReference type="PROSITE" id="PS50115">
    <property type="entry name" value="ARFGAP"/>
    <property type="match status" value="1"/>
</dbReference>
<feature type="compositionally biased region" description="Polar residues" evidence="2">
    <location>
        <begin position="287"/>
        <end position="301"/>
    </location>
</feature>
<evidence type="ECO:0000256" key="1">
    <source>
        <dbReference type="PROSITE-ProRule" id="PRU00288"/>
    </source>
</evidence>
<evidence type="ECO:0000313" key="5">
    <source>
        <dbReference type="Proteomes" id="UP000306102"/>
    </source>
</evidence>
<accession>A0A4S4E483</accession>
<dbReference type="PRINTS" id="PR00405">
    <property type="entry name" value="REVINTRACTNG"/>
</dbReference>
<keyword evidence="5" id="KW-1185">Reference proteome</keyword>
<dbReference type="SMART" id="SM00105">
    <property type="entry name" value="ArfGap"/>
    <property type="match status" value="1"/>
</dbReference>
<evidence type="ECO:0000259" key="3">
    <source>
        <dbReference type="PROSITE" id="PS50115"/>
    </source>
</evidence>
<feature type="compositionally biased region" description="Polar residues" evidence="2">
    <location>
        <begin position="335"/>
        <end position="359"/>
    </location>
</feature>
<dbReference type="InterPro" id="IPR037278">
    <property type="entry name" value="ARFGAP/RecO"/>
</dbReference>